<evidence type="ECO:0008006" key="3">
    <source>
        <dbReference type="Google" id="ProtNLM"/>
    </source>
</evidence>
<sequence>MRRVRVVGEDALCCALGERLVSTCLQGWQLAQTPIDTKGVTKLAAALPRYLEQARYVQPVLCIADTDGRCVAELLSQWLPRPDARLVLRLAVREAESWVLADREGFAEALAVPLNKLPQAPDEEFDPKRLILTLVRRSKKRLLRQEMVSPDDPSKPGSGYNLHLCAFVHQHWNARHAAQRSPSLARALRRMETLDADHG</sequence>
<evidence type="ECO:0000313" key="2">
    <source>
        <dbReference type="Proteomes" id="UP000434044"/>
    </source>
</evidence>
<reference evidence="1 2" key="1">
    <citation type="submission" date="2019-11" db="EMBL/GenBank/DDBJ databases">
        <title>Whole-genome sequence of the anaerobic purple sulfur bacterium Allochromatium palmeri DSM 15591.</title>
        <authorList>
            <person name="Kyndt J.A."/>
            <person name="Meyer T.E."/>
        </authorList>
    </citation>
    <scope>NUCLEOTIDE SEQUENCE [LARGE SCALE GENOMIC DNA]</scope>
    <source>
        <strain evidence="1 2">DSM 15591</strain>
    </source>
</reference>
<proteinExistence type="predicted"/>
<keyword evidence="2" id="KW-1185">Reference proteome</keyword>
<dbReference type="EMBL" id="WNKT01000003">
    <property type="protein sequence ID" value="MTW19978.1"/>
    <property type="molecule type" value="Genomic_DNA"/>
</dbReference>
<dbReference type="OrthoDB" id="5763664at2"/>
<dbReference type="RefSeq" id="WP_155448552.1">
    <property type="nucleotide sequence ID" value="NZ_WNKT01000003.1"/>
</dbReference>
<evidence type="ECO:0000313" key="1">
    <source>
        <dbReference type="EMBL" id="MTW19978.1"/>
    </source>
</evidence>
<name>A0A6N8E9H7_9GAMM</name>
<organism evidence="1 2">
    <name type="scientific">Allochromatium palmeri</name>
    <dbReference type="NCBI Taxonomy" id="231048"/>
    <lineage>
        <taxon>Bacteria</taxon>
        <taxon>Pseudomonadati</taxon>
        <taxon>Pseudomonadota</taxon>
        <taxon>Gammaproteobacteria</taxon>
        <taxon>Chromatiales</taxon>
        <taxon>Chromatiaceae</taxon>
        <taxon>Allochromatium</taxon>
    </lineage>
</organism>
<comment type="caution">
    <text evidence="1">The sequence shown here is derived from an EMBL/GenBank/DDBJ whole genome shotgun (WGS) entry which is preliminary data.</text>
</comment>
<accession>A0A6N8E9H7</accession>
<gene>
    <name evidence="1" type="ORF">GJ668_02585</name>
</gene>
<dbReference type="Proteomes" id="UP000434044">
    <property type="component" value="Unassembled WGS sequence"/>
</dbReference>
<protein>
    <recommendedName>
        <fullName evidence="3">DUF4276 family protein</fullName>
    </recommendedName>
</protein>
<dbReference type="AlphaFoldDB" id="A0A6N8E9H7"/>